<evidence type="ECO:0000256" key="6">
    <source>
        <dbReference type="SAM" id="Phobius"/>
    </source>
</evidence>
<feature type="transmembrane region" description="Helical" evidence="6">
    <location>
        <begin position="205"/>
        <end position="222"/>
    </location>
</feature>
<keyword evidence="3 6" id="KW-0812">Transmembrane</keyword>
<organism evidence="7 8">
    <name type="scientific">Azonexus fungiphilus</name>
    <dbReference type="NCBI Taxonomy" id="146940"/>
    <lineage>
        <taxon>Bacteria</taxon>
        <taxon>Pseudomonadati</taxon>
        <taxon>Pseudomonadota</taxon>
        <taxon>Betaproteobacteria</taxon>
        <taxon>Rhodocyclales</taxon>
        <taxon>Azonexaceae</taxon>
        <taxon>Azonexus</taxon>
    </lineage>
</organism>
<feature type="transmembrane region" description="Helical" evidence="6">
    <location>
        <begin position="111"/>
        <end position="132"/>
    </location>
</feature>
<dbReference type="AlphaFoldDB" id="A0A495WCZ9"/>
<sequence>MDTLFLLALATVVVVLLFDYTNGFHDAANIVATVIASRAMTPVQAVIVVGFFEFLGPLLGGTAVANTIGKFVALDGVAPLLSLSVLLCGLLGAIAWNLATWYFGIPSSSSHALVGGLIGAVVVGVGVDHVVWGFAELADGRLSGIVKVLAALVLSPLLGFWAGFLIHRLMHLLLRAATPAANTRLRYAQFFTAAGLAFSHGANDAQKSMGILTLVLLLGGFIPHFEVPFWVMLACASAITLGILSGGWRIVRTLGFAIYRVRPVHALGSQLTSALVIMGASLGGAPVSTTHIVATSIMGIGASERPRAVRWAKAKDIATTWLITIPGAALVAIQAYALVHLFLGGHP</sequence>
<proteinExistence type="predicted"/>
<evidence type="ECO:0000256" key="2">
    <source>
        <dbReference type="ARBA" id="ARBA00022448"/>
    </source>
</evidence>
<dbReference type="GO" id="GO:0005315">
    <property type="term" value="F:phosphate transmembrane transporter activity"/>
    <property type="evidence" value="ECO:0007669"/>
    <property type="project" value="InterPro"/>
</dbReference>
<reference evidence="7 8" key="1">
    <citation type="submission" date="2018-10" db="EMBL/GenBank/DDBJ databases">
        <title>Genomic Encyclopedia of Type Strains, Phase IV (KMG-IV): sequencing the most valuable type-strain genomes for metagenomic binning, comparative biology and taxonomic classification.</title>
        <authorList>
            <person name="Goeker M."/>
        </authorList>
    </citation>
    <scope>NUCLEOTIDE SEQUENCE [LARGE SCALE GENOMIC DNA]</scope>
    <source>
        <strain evidence="7 8">DSM 23841</strain>
    </source>
</reference>
<feature type="transmembrane region" description="Helical" evidence="6">
    <location>
        <begin position="77"/>
        <end position="99"/>
    </location>
</feature>
<dbReference type="PANTHER" id="PTHR11101:SF80">
    <property type="entry name" value="PHOSPHATE TRANSPORTER"/>
    <property type="match status" value="1"/>
</dbReference>
<evidence type="ECO:0000256" key="5">
    <source>
        <dbReference type="ARBA" id="ARBA00023136"/>
    </source>
</evidence>
<dbReference type="GO" id="GO:0016020">
    <property type="term" value="C:membrane"/>
    <property type="evidence" value="ECO:0007669"/>
    <property type="project" value="UniProtKB-SubCell"/>
</dbReference>
<dbReference type="Pfam" id="PF01384">
    <property type="entry name" value="PHO4"/>
    <property type="match status" value="2"/>
</dbReference>
<dbReference type="GO" id="GO:0035435">
    <property type="term" value="P:phosphate ion transmembrane transport"/>
    <property type="evidence" value="ECO:0007669"/>
    <property type="project" value="TreeGrafter"/>
</dbReference>
<feature type="transmembrane region" description="Helical" evidence="6">
    <location>
        <begin position="144"/>
        <end position="166"/>
    </location>
</feature>
<gene>
    <name evidence="7" type="ORF">DFR40_1459</name>
</gene>
<keyword evidence="8" id="KW-1185">Reference proteome</keyword>
<protein>
    <submittedName>
        <fullName evidence="7">PiT family inorganic phosphate transporter</fullName>
    </submittedName>
</protein>
<evidence type="ECO:0000256" key="4">
    <source>
        <dbReference type="ARBA" id="ARBA00022989"/>
    </source>
</evidence>
<dbReference type="Proteomes" id="UP000270626">
    <property type="component" value="Unassembled WGS sequence"/>
</dbReference>
<dbReference type="EMBL" id="RBXP01000013">
    <property type="protein sequence ID" value="RKT59571.1"/>
    <property type="molecule type" value="Genomic_DNA"/>
</dbReference>
<evidence type="ECO:0000313" key="8">
    <source>
        <dbReference type="Proteomes" id="UP000270626"/>
    </source>
</evidence>
<comment type="subcellular location">
    <subcellularLocation>
        <location evidence="1">Membrane</location>
        <topology evidence="1">Multi-pass membrane protein</topology>
    </subcellularLocation>
</comment>
<dbReference type="PANTHER" id="PTHR11101">
    <property type="entry name" value="PHOSPHATE TRANSPORTER"/>
    <property type="match status" value="1"/>
</dbReference>
<evidence type="ECO:0000256" key="3">
    <source>
        <dbReference type="ARBA" id="ARBA00022692"/>
    </source>
</evidence>
<keyword evidence="5 6" id="KW-0472">Membrane</keyword>
<feature type="transmembrane region" description="Helical" evidence="6">
    <location>
        <begin position="229"/>
        <end position="251"/>
    </location>
</feature>
<feature type="transmembrane region" description="Helical" evidence="6">
    <location>
        <begin position="321"/>
        <end position="343"/>
    </location>
</feature>
<dbReference type="OrthoDB" id="9779554at2"/>
<accession>A0A495WCZ9</accession>
<keyword evidence="2" id="KW-0813">Transport</keyword>
<evidence type="ECO:0000313" key="7">
    <source>
        <dbReference type="EMBL" id="RKT59571.1"/>
    </source>
</evidence>
<dbReference type="InterPro" id="IPR001204">
    <property type="entry name" value="Phos_transporter"/>
</dbReference>
<keyword evidence="4 6" id="KW-1133">Transmembrane helix</keyword>
<evidence type="ECO:0000256" key="1">
    <source>
        <dbReference type="ARBA" id="ARBA00004141"/>
    </source>
</evidence>
<comment type="caution">
    <text evidence="7">The sequence shown here is derived from an EMBL/GenBank/DDBJ whole genome shotgun (WGS) entry which is preliminary data.</text>
</comment>
<feature type="transmembrane region" description="Helical" evidence="6">
    <location>
        <begin position="46"/>
        <end position="65"/>
    </location>
</feature>
<dbReference type="RefSeq" id="WP_121457802.1">
    <property type="nucleotide sequence ID" value="NZ_JAANMQ010000002.1"/>
</dbReference>
<name>A0A495WCZ9_9RHOO</name>